<organism evidence="2 3">
    <name type="scientific">Halodesulfurarchaeum formicicum</name>
    <dbReference type="NCBI Taxonomy" id="1873524"/>
    <lineage>
        <taxon>Archaea</taxon>
        <taxon>Methanobacteriati</taxon>
        <taxon>Methanobacteriota</taxon>
        <taxon>Stenosarchaea group</taxon>
        <taxon>Halobacteria</taxon>
        <taxon>Halobacteriales</taxon>
        <taxon>Halobacteriaceae</taxon>
        <taxon>Halodesulfurarchaeum</taxon>
    </lineage>
</organism>
<gene>
    <name evidence="2" type="ORF">HSR6_1636</name>
</gene>
<dbReference type="KEGG" id="hhsr:HSR6_1636"/>
<feature type="compositionally biased region" description="Polar residues" evidence="1">
    <location>
        <begin position="30"/>
        <end position="44"/>
    </location>
</feature>
<feature type="region of interest" description="Disordered" evidence="1">
    <location>
        <begin position="16"/>
        <end position="47"/>
    </location>
</feature>
<feature type="region of interest" description="Disordered" evidence="1">
    <location>
        <begin position="80"/>
        <end position="107"/>
    </location>
</feature>
<feature type="compositionally biased region" description="Basic and acidic residues" evidence="1">
    <location>
        <begin position="80"/>
        <end position="96"/>
    </location>
</feature>
<feature type="compositionally biased region" description="Polar residues" evidence="1">
    <location>
        <begin position="97"/>
        <end position="107"/>
    </location>
</feature>
<protein>
    <submittedName>
        <fullName evidence="2">Integrase</fullName>
    </submittedName>
</protein>
<evidence type="ECO:0000313" key="2">
    <source>
        <dbReference type="EMBL" id="APE96075.1"/>
    </source>
</evidence>
<evidence type="ECO:0000256" key="1">
    <source>
        <dbReference type="SAM" id="MobiDB-lite"/>
    </source>
</evidence>
<keyword evidence="3" id="KW-1185">Reference proteome</keyword>
<dbReference type="Proteomes" id="UP000186165">
    <property type="component" value="Chromosome"/>
</dbReference>
<proteinExistence type="predicted"/>
<reference evidence="3" key="1">
    <citation type="submission" date="2016-08" db="EMBL/GenBank/DDBJ databases">
        <title>Discovery of first anaerobic lithoheterotrophic haloarchae widely represented in hypersaline habitats.</title>
        <authorList>
            <person name="Sorokin D.Y."/>
            <person name="Kublanov I.V."/>
            <person name="Roman P."/>
            <person name="Sinninghe Damste J.S."/>
            <person name="Golyshin P.N."/>
            <person name="Rojo D."/>
            <person name="Ciordia S."/>
            <person name="Mena Md.C."/>
            <person name="Ferrer M."/>
            <person name="Smedile F."/>
            <person name="Messina E."/>
            <person name="La Cono V."/>
            <person name="Yakimov M.M."/>
        </authorList>
    </citation>
    <scope>NUCLEOTIDE SEQUENCE [LARGE SCALE GENOMIC DNA]</scope>
    <source>
        <strain evidence="3">HSR6</strain>
    </source>
</reference>
<evidence type="ECO:0000313" key="3">
    <source>
        <dbReference type="Proteomes" id="UP000186165"/>
    </source>
</evidence>
<accession>A0A1J1AE67</accession>
<sequence>MAHSFDIYRLTRPYYADESPHGRSRDKCEATTNAHASKCPSSVSPHAIRRRSITAHWNGNIPKDVASDRMDVSGVVLDKHHDMAAPKESKNEDRSSLIKSGTLHSKM</sequence>
<name>A0A1J1AE67_9EURY</name>
<dbReference type="AlphaFoldDB" id="A0A1J1AE67"/>
<feature type="compositionally biased region" description="Basic and acidic residues" evidence="1">
    <location>
        <begin position="18"/>
        <end position="29"/>
    </location>
</feature>
<dbReference type="EMBL" id="CP016804">
    <property type="protein sequence ID" value="APE96075.1"/>
    <property type="molecule type" value="Genomic_DNA"/>
</dbReference>